<protein>
    <submittedName>
        <fullName evidence="1">Uncharacterized protein</fullName>
    </submittedName>
</protein>
<evidence type="ECO:0000313" key="1">
    <source>
        <dbReference type="EMBL" id="EYF01211.1"/>
    </source>
</evidence>
<name>A0A017SY39_9BACT</name>
<evidence type="ECO:0000313" key="2">
    <source>
        <dbReference type="Proteomes" id="UP000019678"/>
    </source>
</evidence>
<dbReference type="RefSeq" id="WP_197041518.1">
    <property type="nucleotide sequence ID" value="NZ_ASRX01000086.1"/>
</dbReference>
<keyword evidence="2" id="KW-1185">Reference proteome</keyword>
<sequence length="92" mass="10123">MRPRITDIPAMFLPRRLKHLNRNAGGSESTVVFRFGAVNASFAAAPVAPALVLKPDADNHGNVEPRHEMGFDAYQAALHATREGWRNGESDR</sequence>
<comment type="caution">
    <text evidence="1">The sequence shown here is derived from an EMBL/GenBank/DDBJ whole genome shotgun (WGS) entry which is preliminary data.</text>
</comment>
<proteinExistence type="predicted"/>
<reference evidence="1 2" key="1">
    <citation type="submission" date="2013-05" db="EMBL/GenBank/DDBJ databases">
        <title>Genome assembly of Chondromyces apiculatus DSM 436.</title>
        <authorList>
            <person name="Sharma G."/>
            <person name="Khatri I."/>
            <person name="Kaur C."/>
            <person name="Mayilraj S."/>
            <person name="Subramanian S."/>
        </authorList>
    </citation>
    <scope>NUCLEOTIDE SEQUENCE [LARGE SCALE GENOMIC DNA]</scope>
    <source>
        <strain evidence="1 2">DSM 436</strain>
    </source>
</reference>
<dbReference type="EMBL" id="ASRX01000086">
    <property type="protein sequence ID" value="EYF01211.1"/>
    <property type="molecule type" value="Genomic_DNA"/>
</dbReference>
<accession>A0A017SY39</accession>
<gene>
    <name evidence="1" type="ORF">CAP_8552</name>
</gene>
<dbReference type="AlphaFoldDB" id="A0A017SY39"/>
<organism evidence="1 2">
    <name type="scientific">Chondromyces apiculatus DSM 436</name>
    <dbReference type="NCBI Taxonomy" id="1192034"/>
    <lineage>
        <taxon>Bacteria</taxon>
        <taxon>Pseudomonadati</taxon>
        <taxon>Myxococcota</taxon>
        <taxon>Polyangia</taxon>
        <taxon>Polyangiales</taxon>
        <taxon>Polyangiaceae</taxon>
        <taxon>Chondromyces</taxon>
    </lineage>
</organism>
<dbReference type="Proteomes" id="UP000019678">
    <property type="component" value="Unassembled WGS sequence"/>
</dbReference>